<dbReference type="RefSeq" id="WP_063829362.1">
    <property type="nucleotide sequence ID" value="NZ_JAVRFB010000003.1"/>
</dbReference>
<evidence type="ECO:0000256" key="8">
    <source>
        <dbReference type="ARBA" id="ARBA00023015"/>
    </source>
</evidence>
<keyword evidence="3" id="KW-0963">Cytoplasm</keyword>
<dbReference type="InterPro" id="IPR036390">
    <property type="entry name" value="WH_DNA-bd_sf"/>
</dbReference>
<evidence type="ECO:0000313" key="12">
    <source>
        <dbReference type="EMBL" id="MDT0401272.1"/>
    </source>
</evidence>
<dbReference type="SUPFAM" id="SSF46785">
    <property type="entry name" value="Winged helix' DNA-binding domain"/>
    <property type="match status" value="1"/>
</dbReference>
<organism evidence="12 13">
    <name type="scientific">Streptomyces edwardsiae</name>
    <dbReference type="NCBI Taxonomy" id="3075527"/>
    <lineage>
        <taxon>Bacteria</taxon>
        <taxon>Bacillati</taxon>
        <taxon>Actinomycetota</taxon>
        <taxon>Actinomycetes</taxon>
        <taxon>Kitasatosporales</taxon>
        <taxon>Streptomycetaceae</taxon>
        <taxon>Streptomyces</taxon>
    </lineage>
</organism>
<dbReference type="Gene3D" id="3.30.1490.190">
    <property type="match status" value="1"/>
</dbReference>
<evidence type="ECO:0000256" key="4">
    <source>
        <dbReference type="ARBA" id="ARBA00022491"/>
    </source>
</evidence>
<dbReference type="PANTHER" id="PTHR33202:SF18">
    <property type="entry name" value="TRANSCRIPTIONAL REGULATOR FURA"/>
    <property type="match status" value="1"/>
</dbReference>
<proteinExistence type="inferred from homology"/>
<dbReference type="EMBL" id="JAVRFB010000003">
    <property type="protein sequence ID" value="MDT0401272.1"/>
    <property type="molecule type" value="Genomic_DNA"/>
</dbReference>
<dbReference type="InterPro" id="IPR002481">
    <property type="entry name" value="FUR"/>
</dbReference>
<dbReference type="InterPro" id="IPR043135">
    <property type="entry name" value="Fur_C"/>
</dbReference>
<keyword evidence="5" id="KW-0479">Metal-binding</keyword>
<protein>
    <submittedName>
        <fullName evidence="12">Fur family transcriptional regulator</fullName>
    </submittedName>
</protein>
<dbReference type="Gene3D" id="1.10.10.10">
    <property type="entry name" value="Winged helix-like DNA-binding domain superfamily/Winged helix DNA-binding domain"/>
    <property type="match status" value="1"/>
</dbReference>
<reference evidence="13" key="1">
    <citation type="submission" date="2023-07" db="EMBL/GenBank/DDBJ databases">
        <title>30 novel species of actinomycetes from the DSMZ collection.</title>
        <authorList>
            <person name="Nouioui I."/>
        </authorList>
    </citation>
    <scope>NUCLEOTIDE SEQUENCE [LARGE SCALE GENOMIC DNA]</scope>
    <source>
        <strain evidence="13">DSM 41635</strain>
    </source>
</reference>
<keyword evidence="7" id="KW-0408">Iron</keyword>
<dbReference type="PANTHER" id="PTHR33202">
    <property type="entry name" value="ZINC UPTAKE REGULATION PROTEIN"/>
    <property type="match status" value="1"/>
</dbReference>
<keyword evidence="4" id="KW-0678">Repressor</keyword>
<sequence>MTTSGSTGETMARAAERLRSAGMRVTVPRMAVLMAVSDSEGHLDADSLRGLAQRITGRLSLQATYNVLRALTDAGLVRTTQIAGHPARYETERHDNHHHFVCRACGSIRDVECAVGAAPCMEPRLPADYDTQEAAVTFWGLCPGCRAAAPLPGLSPQHEHLRRHGSMPGSSR</sequence>
<evidence type="ECO:0000256" key="3">
    <source>
        <dbReference type="ARBA" id="ARBA00022490"/>
    </source>
</evidence>
<evidence type="ECO:0000313" key="13">
    <source>
        <dbReference type="Proteomes" id="UP001180503"/>
    </source>
</evidence>
<evidence type="ECO:0000256" key="2">
    <source>
        <dbReference type="ARBA" id="ARBA00007957"/>
    </source>
</evidence>
<dbReference type="CDD" id="cd07153">
    <property type="entry name" value="Fur_like"/>
    <property type="match status" value="1"/>
</dbReference>
<evidence type="ECO:0000256" key="1">
    <source>
        <dbReference type="ARBA" id="ARBA00004496"/>
    </source>
</evidence>
<dbReference type="Pfam" id="PF01475">
    <property type="entry name" value="FUR"/>
    <property type="match status" value="1"/>
</dbReference>
<dbReference type="InterPro" id="IPR036388">
    <property type="entry name" value="WH-like_DNA-bd_sf"/>
</dbReference>
<comment type="similarity">
    <text evidence="2">Belongs to the Fur family.</text>
</comment>
<evidence type="ECO:0000256" key="9">
    <source>
        <dbReference type="ARBA" id="ARBA00023125"/>
    </source>
</evidence>
<keyword evidence="9" id="KW-0238">DNA-binding</keyword>
<gene>
    <name evidence="12" type="ORF">RM528_05330</name>
</gene>
<accession>A0ABU2QB51</accession>
<keyword evidence="10" id="KW-0804">Transcription</keyword>
<dbReference type="Proteomes" id="UP001180503">
    <property type="component" value="Unassembled WGS sequence"/>
</dbReference>
<evidence type="ECO:0000256" key="11">
    <source>
        <dbReference type="SAM" id="MobiDB-lite"/>
    </source>
</evidence>
<evidence type="ECO:0000256" key="6">
    <source>
        <dbReference type="ARBA" id="ARBA00022833"/>
    </source>
</evidence>
<evidence type="ECO:0000256" key="10">
    <source>
        <dbReference type="ARBA" id="ARBA00023163"/>
    </source>
</evidence>
<keyword evidence="8" id="KW-0805">Transcription regulation</keyword>
<comment type="subcellular location">
    <subcellularLocation>
        <location evidence="1">Cytoplasm</location>
    </subcellularLocation>
</comment>
<comment type="caution">
    <text evidence="12">The sequence shown here is derived from an EMBL/GenBank/DDBJ whole genome shotgun (WGS) entry which is preliminary data.</text>
</comment>
<evidence type="ECO:0000256" key="5">
    <source>
        <dbReference type="ARBA" id="ARBA00022723"/>
    </source>
</evidence>
<feature type="region of interest" description="Disordered" evidence="11">
    <location>
        <begin position="153"/>
        <end position="172"/>
    </location>
</feature>
<name>A0ABU2QB51_9ACTN</name>
<evidence type="ECO:0000256" key="7">
    <source>
        <dbReference type="ARBA" id="ARBA00023004"/>
    </source>
</evidence>
<keyword evidence="6" id="KW-0862">Zinc</keyword>